<proteinExistence type="predicted"/>
<organism evidence="2 3">
    <name type="scientific">Candidatus Falkowbacteria bacterium CG10_big_fil_rev_8_21_14_0_10_39_11</name>
    <dbReference type="NCBI Taxonomy" id="1974565"/>
    <lineage>
        <taxon>Bacteria</taxon>
        <taxon>Candidatus Falkowiibacteriota</taxon>
    </lineage>
</organism>
<accession>A0A2H0V7E6</accession>
<keyword evidence="1" id="KW-0472">Membrane</keyword>
<sequence>MEQNQDRDQLSKRIKRLDLYTELYKAGEYLSAFVMIGCWFFGMVLLLNVSDIPADEKCQAFWVMMGLFGASLGFLGLAFVLWQMMIKTMRQSVDLGIQLKIIQSAECFE</sequence>
<keyword evidence="1" id="KW-0812">Transmembrane</keyword>
<comment type="caution">
    <text evidence="2">The sequence shown here is derived from an EMBL/GenBank/DDBJ whole genome shotgun (WGS) entry which is preliminary data.</text>
</comment>
<dbReference type="AlphaFoldDB" id="A0A2H0V7E6"/>
<name>A0A2H0V7E6_9BACT</name>
<evidence type="ECO:0000256" key="1">
    <source>
        <dbReference type="SAM" id="Phobius"/>
    </source>
</evidence>
<keyword evidence="1" id="KW-1133">Transmembrane helix</keyword>
<evidence type="ECO:0000313" key="2">
    <source>
        <dbReference type="EMBL" id="PIR94319.1"/>
    </source>
</evidence>
<dbReference type="Proteomes" id="UP000229901">
    <property type="component" value="Unassembled WGS sequence"/>
</dbReference>
<feature type="transmembrane region" description="Helical" evidence="1">
    <location>
        <begin position="29"/>
        <end position="49"/>
    </location>
</feature>
<reference evidence="3" key="1">
    <citation type="submission" date="2017-09" db="EMBL/GenBank/DDBJ databases">
        <title>Depth-based differentiation of microbial function through sediment-hosted aquifers and enrichment of novel symbionts in the deep terrestrial subsurface.</title>
        <authorList>
            <person name="Probst A.J."/>
            <person name="Ladd B."/>
            <person name="Jarett J.K."/>
            <person name="Geller-Mcgrath D.E."/>
            <person name="Sieber C.M.K."/>
            <person name="Emerson J.B."/>
            <person name="Anantharaman K."/>
            <person name="Thomas B.C."/>
            <person name="Malmstrom R."/>
            <person name="Stieglmeier M."/>
            <person name="Klingl A."/>
            <person name="Woyke T."/>
            <person name="Ryan C.M."/>
            <person name="Banfield J.F."/>
        </authorList>
    </citation>
    <scope>NUCLEOTIDE SEQUENCE [LARGE SCALE GENOMIC DNA]</scope>
</reference>
<gene>
    <name evidence="2" type="ORF">COT97_02420</name>
</gene>
<dbReference type="EMBL" id="PFAP01000011">
    <property type="protein sequence ID" value="PIR94319.1"/>
    <property type="molecule type" value="Genomic_DNA"/>
</dbReference>
<evidence type="ECO:0000313" key="3">
    <source>
        <dbReference type="Proteomes" id="UP000229901"/>
    </source>
</evidence>
<feature type="transmembrane region" description="Helical" evidence="1">
    <location>
        <begin position="61"/>
        <end position="82"/>
    </location>
</feature>
<protein>
    <submittedName>
        <fullName evidence="2">Uncharacterized protein</fullName>
    </submittedName>
</protein>